<dbReference type="AlphaFoldDB" id="A0A916KAB2"/>
<evidence type="ECO:0000256" key="2">
    <source>
        <dbReference type="ARBA" id="ARBA00008814"/>
    </source>
</evidence>
<evidence type="ECO:0000259" key="7">
    <source>
        <dbReference type="PROSITE" id="PS50983"/>
    </source>
</evidence>
<dbReference type="GO" id="GO:1901678">
    <property type="term" value="P:iron coordination entity transport"/>
    <property type="evidence" value="ECO:0007669"/>
    <property type="project" value="UniProtKB-ARBA"/>
</dbReference>
<dbReference type="PANTHER" id="PTHR30532:SF21">
    <property type="entry name" value="SIDEROPHORE-BINDING LIPOPROTEIN YFIY-RELATED"/>
    <property type="match status" value="1"/>
</dbReference>
<feature type="domain" description="Fe/B12 periplasmic-binding" evidence="7">
    <location>
        <begin position="71"/>
        <end position="334"/>
    </location>
</feature>
<dbReference type="RefSeq" id="WP_218095872.1">
    <property type="nucleotide sequence ID" value="NZ_CAJVAS010000056.1"/>
</dbReference>
<evidence type="ECO:0000313" key="8">
    <source>
        <dbReference type="EMBL" id="CAG7650943.1"/>
    </source>
</evidence>
<comment type="caution">
    <text evidence="8">The sequence shown here is derived from an EMBL/GenBank/DDBJ whole genome shotgun (WGS) entry which is preliminary data.</text>
</comment>
<evidence type="ECO:0000256" key="6">
    <source>
        <dbReference type="SAM" id="SignalP"/>
    </source>
</evidence>
<dbReference type="Proteomes" id="UP000693672">
    <property type="component" value="Unassembled WGS sequence"/>
</dbReference>
<feature type="region of interest" description="Disordered" evidence="5">
    <location>
        <begin position="24"/>
        <end position="53"/>
    </location>
</feature>
<evidence type="ECO:0000256" key="1">
    <source>
        <dbReference type="ARBA" id="ARBA00004196"/>
    </source>
</evidence>
<dbReference type="PANTHER" id="PTHR30532">
    <property type="entry name" value="IRON III DICITRATE-BINDING PERIPLASMIC PROTEIN"/>
    <property type="match status" value="1"/>
</dbReference>
<evidence type="ECO:0000256" key="5">
    <source>
        <dbReference type="SAM" id="MobiDB-lite"/>
    </source>
</evidence>
<dbReference type="Pfam" id="PF01497">
    <property type="entry name" value="Peripla_BP_2"/>
    <property type="match status" value="1"/>
</dbReference>
<sequence>MKAFRMIVIMLLVLAVAGCGTNANGGTKNGSAPTSTGASDPKGTGQPAGGEGERTIKHAMGTVTLKKKPERVVVLFNGMVDIAIALGVKPVGAVESWDQKPWYQYLRSNMDGVKNLGDESQPNVEAILALKPDLIIGNKTRHEKIYPQLSSIAPTIITEEVFNWKENLKISANALYKDKEAEKILGDWNKRVADFKQKAGSRLANTEVSILRFEDDGSARIYVTGFAGTIFEELGIGRPKAQKIEGKTVVNLTSKEQMSQLDADYIFDITQVSEGNASKVKSQSDWTNHPLWKNLKGVKNGKYFKVDVVTWNLSGGVLAANKMLDDVFKMFDIK</sequence>
<accession>A0A916KAB2</accession>
<feature type="compositionally biased region" description="Polar residues" evidence="5">
    <location>
        <begin position="24"/>
        <end position="38"/>
    </location>
</feature>
<keyword evidence="8" id="KW-0449">Lipoprotein</keyword>
<keyword evidence="4 6" id="KW-0732">Signal</keyword>
<protein>
    <submittedName>
        <fullName evidence="8">Siderophore-binding lipoprotein YfiY</fullName>
    </submittedName>
</protein>
<evidence type="ECO:0000313" key="9">
    <source>
        <dbReference type="Proteomes" id="UP000693672"/>
    </source>
</evidence>
<keyword evidence="3" id="KW-0813">Transport</keyword>
<dbReference type="EMBL" id="CAJVAS010000056">
    <property type="protein sequence ID" value="CAG7650943.1"/>
    <property type="molecule type" value="Genomic_DNA"/>
</dbReference>
<dbReference type="InterPro" id="IPR002491">
    <property type="entry name" value="ABC_transptr_periplasmic_BD"/>
</dbReference>
<dbReference type="GO" id="GO:0030288">
    <property type="term" value="C:outer membrane-bounded periplasmic space"/>
    <property type="evidence" value="ECO:0007669"/>
    <property type="project" value="TreeGrafter"/>
</dbReference>
<comment type="subcellular location">
    <subcellularLocation>
        <location evidence="1">Cell envelope</location>
    </subcellularLocation>
</comment>
<name>A0A916KAB2_9BACL</name>
<organism evidence="8 9">
    <name type="scientific">Paenibacillus solanacearum</name>
    <dbReference type="NCBI Taxonomy" id="2048548"/>
    <lineage>
        <taxon>Bacteria</taxon>
        <taxon>Bacillati</taxon>
        <taxon>Bacillota</taxon>
        <taxon>Bacilli</taxon>
        <taxon>Bacillales</taxon>
        <taxon>Paenibacillaceae</taxon>
        <taxon>Paenibacillus</taxon>
    </lineage>
</organism>
<dbReference type="CDD" id="cd01146">
    <property type="entry name" value="FhuD"/>
    <property type="match status" value="1"/>
</dbReference>
<keyword evidence="9" id="KW-1185">Reference proteome</keyword>
<dbReference type="PROSITE" id="PS51257">
    <property type="entry name" value="PROKAR_LIPOPROTEIN"/>
    <property type="match status" value="1"/>
</dbReference>
<gene>
    <name evidence="8" type="primary">yfiY_5</name>
    <name evidence="8" type="ORF">PAESOLCIP111_06211</name>
</gene>
<comment type="similarity">
    <text evidence="2">Belongs to the bacterial solute-binding protein 8 family.</text>
</comment>
<evidence type="ECO:0000256" key="4">
    <source>
        <dbReference type="ARBA" id="ARBA00022729"/>
    </source>
</evidence>
<proteinExistence type="inferred from homology"/>
<reference evidence="8" key="1">
    <citation type="submission" date="2021-06" db="EMBL/GenBank/DDBJ databases">
        <authorList>
            <person name="Criscuolo A."/>
        </authorList>
    </citation>
    <scope>NUCLEOTIDE SEQUENCE</scope>
    <source>
        <strain evidence="8">CIP111600</strain>
    </source>
</reference>
<evidence type="ECO:0000256" key="3">
    <source>
        <dbReference type="ARBA" id="ARBA00022448"/>
    </source>
</evidence>
<dbReference type="PROSITE" id="PS50983">
    <property type="entry name" value="FE_B12_PBP"/>
    <property type="match status" value="1"/>
</dbReference>
<feature type="chain" id="PRO_5038023157" evidence="6">
    <location>
        <begin position="26"/>
        <end position="334"/>
    </location>
</feature>
<feature type="signal peptide" evidence="6">
    <location>
        <begin position="1"/>
        <end position="25"/>
    </location>
</feature>
<dbReference type="InterPro" id="IPR051313">
    <property type="entry name" value="Bact_iron-sidero_bind"/>
</dbReference>